<proteinExistence type="predicted"/>
<name>A0A9N7U851_PLEPL</name>
<dbReference type="AlphaFoldDB" id="A0A9N7U851"/>
<reference evidence="1" key="1">
    <citation type="submission" date="2020-03" db="EMBL/GenBank/DDBJ databases">
        <authorList>
            <person name="Weist P."/>
        </authorList>
    </citation>
    <scope>NUCLEOTIDE SEQUENCE</scope>
</reference>
<dbReference type="Proteomes" id="UP001153269">
    <property type="component" value="Unassembled WGS sequence"/>
</dbReference>
<protein>
    <submittedName>
        <fullName evidence="1">Uncharacterized protein</fullName>
    </submittedName>
</protein>
<organism evidence="1 2">
    <name type="scientific">Pleuronectes platessa</name>
    <name type="common">European plaice</name>
    <dbReference type="NCBI Taxonomy" id="8262"/>
    <lineage>
        <taxon>Eukaryota</taxon>
        <taxon>Metazoa</taxon>
        <taxon>Chordata</taxon>
        <taxon>Craniata</taxon>
        <taxon>Vertebrata</taxon>
        <taxon>Euteleostomi</taxon>
        <taxon>Actinopterygii</taxon>
        <taxon>Neopterygii</taxon>
        <taxon>Teleostei</taxon>
        <taxon>Neoteleostei</taxon>
        <taxon>Acanthomorphata</taxon>
        <taxon>Carangaria</taxon>
        <taxon>Pleuronectiformes</taxon>
        <taxon>Pleuronectoidei</taxon>
        <taxon>Pleuronectidae</taxon>
        <taxon>Pleuronectes</taxon>
    </lineage>
</organism>
<accession>A0A9N7U851</accession>
<gene>
    <name evidence="1" type="ORF">PLEPLA_LOCUS13568</name>
</gene>
<keyword evidence="2" id="KW-1185">Reference proteome</keyword>
<evidence type="ECO:0000313" key="2">
    <source>
        <dbReference type="Proteomes" id="UP001153269"/>
    </source>
</evidence>
<comment type="caution">
    <text evidence="1">The sequence shown here is derived from an EMBL/GenBank/DDBJ whole genome shotgun (WGS) entry which is preliminary data.</text>
</comment>
<dbReference type="EMBL" id="CADEAL010000822">
    <property type="protein sequence ID" value="CAB1425636.1"/>
    <property type="molecule type" value="Genomic_DNA"/>
</dbReference>
<evidence type="ECO:0000313" key="1">
    <source>
        <dbReference type="EMBL" id="CAB1425636.1"/>
    </source>
</evidence>
<sequence length="148" mass="16346">MHHIANSIPSPSPKVIPPEVYSFVLQAEYTASNLGLAPGDTHCPHSVTIKKPRKMPRSSKTVHYRLPGGSADAIKEWYRLQIMHVSALILVLSEGKNRTARGCTAAPQRPRMLNNARALTDQGHLLTREVARETASHINPLKSRLTTL</sequence>